<protein>
    <submittedName>
        <fullName evidence="1">Uncharacterized protein</fullName>
    </submittedName>
</protein>
<evidence type="ECO:0000313" key="2">
    <source>
        <dbReference type="Proteomes" id="UP000216624"/>
    </source>
</evidence>
<feature type="non-terminal residue" evidence="1">
    <location>
        <position position="1"/>
    </location>
</feature>
<name>A0A260ZB20_CAERE</name>
<proteinExistence type="predicted"/>
<accession>A0A260ZB20</accession>
<dbReference type="eggNOG" id="ENOG502TIWZ">
    <property type="taxonomic scope" value="Eukaryota"/>
</dbReference>
<gene>
    <name evidence="1" type="ORF">FL82_09821</name>
</gene>
<comment type="caution">
    <text evidence="1">The sequence shown here is derived from an EMBL/GenBank/DDBJ whole genome shotgun (WGS) entry which is preliminary data.</text>
</comment>
<dbReference type="OrthoDB" id="5876404at2759"/>
<reference evidence="1" key="1">
    <citation type="submission" date="2017-08" db="EMBL/GenBank/DDBJ databases">
        <authorList>
            <person name="de Groot N.N."/>
        </authorList>
    </citation>
    <scope>NUCLEOTIDE SEQUENCE [LARGE SCALE GENOMIC DNA]</scope>
    <source>
        <strain evidence="1">PX439</strain>
    </source>
</reference>
<keyword evidence="2" id="KW-1185">Reference proteome</keyword>
<evidence type="ECO:0000313" key="1">
    <source>
        <dbReference type="EMBL" id="OZF82792.1"/>
    </source>
</evidence>
<sequence>MHRESTTDRRKTRAPNSWQSFGGSGSGKNYEKKERTPRSEVQGNSDESKHHDEKRKILEDYDILDYQFKNLQRTEGSSCNSHHNVNSNEKKPLTICNSVFDYEKPSPRGLTRDKESIEKCAKKMQPSNNRSMSMIGNPSKIQLNQISEPDASKFNEIKQIPDTMKIEVRRTVVREGGIHFEETSIIQFPKNLPPNVQIITAQFVPGNHDQ</sequence>
<dbReference type="Proteomes" id="UP000216624">
    <property type="component" value="Unassembled WGS sequence"/>
</dbReference>
<dbReference type="HOGENOM" id="CLU_1311139_0_0_1"/>
<organism evidence="1 2">
    <name type="scientific">Caenorhabditis remanei</name>
    <name type="common">Caenorhabditis vulgaris</name>
    <dbReference type="NCBI Taxonomy" id="31234"/>
    <lineage>
        <taxon>Eukaryota</taxon>
        <taxon>Metazoa</taxon>
        <taxon>Ecdysozoa</taxon>
        <taxon>Nematoda</taxon>
        <taxon>Chromadorea</taxon>
        <taxon>Rhabditida</taxon>
        <taxon>Rhabditina</taxon>
        <taxon>Rhabditomorpha</taxon>
        <taxon>Rhabditoidea</taxon>
        <taxon>Rhabditidae</taxon>
        <taxon>Peloderinae</taxon>
        <taxon>Caenorhabditis</taxon>
    </lineage>
</organism>
<dbReference type="EMBL" id="NMWX01000196">
    <property type="protein sequence ID" value="OZF82792.1"/>
    <property type="molecule type" value="Genomic_DNA"/>
</dbReference>